<gene>
    <name evidence="3" type="primary">LOC113463190</name>
</gene>
<dbReference type="AlphaFoldDB" id="A0A8B8ZWU0"/>
<dbReference type="GeneID" id="113463190"/>
<protein>
    <submittedName>
        <fullName evidence="3">Ankyrin-3-like</fullName>
    </submittedName>
</protein>
<dbReference type="InterPro" id="IPR002110">
    <property type="entry name" value="Ankyrin_rpt"/>
</dbReference>
<dbReference type="SMART" id="SM00248">
    <property type="entry name" value="ANK"/>
    <property type="match status" value="6"/>
</dbReference>
<dbReference type="InterPro" id="IPR051616">
    <property type="entry name" value="Cul2-RING_E3_ligase_SR"/>
</dbReference>
<dbReference type="PROSITE" id="PS50297">
    <property type="entry name" value="ANK_REP_REGION"/>
    <property type="match status" value="3"/>
</dbReference>
<feature type="repeat" description="ANK" evidence="1">
    <location>
        <begin position="358"/>
        <end position="386"/>
    </location>
</feature>
<dbReference type="OrthoDB" id="667534at2759"/>
<dbReference type="PROSITE" id="PS50088">
    <property type="entry name" value="ANK_REPEAT"/>
    <property type="match status" value="3"/>
</dbReference>
<feature type="repeat" description="ANK" evidence="1">
    <location>
        <begin position="244"/>
        <end position="276"/>
    </location>
</feature>
<evidence type="ECO:0000313" key="2">
    <source>
        <dbReference type="Proteomes" id="UP000228380"/>
    </source>
</evidence>
<organism evidence="2 3">
    <name type="scientific">Phoenix dactylifera</name>
    <name type="common">Date palm</name>
    <dbReference type="NCBI Taxonomy" id="42345"/>
    <lineage>
        <taxon>Eukaryota</taxon>
        <taxon>Viridiplantae</taxon>
        <taxon>Streptophyta</taxon>
        <taxon>Embryophyta</taxon>
        <taxon>Tracheophyta</taxon>
        <taxon>Spermatophyta</taxon>
        <taxon>Magnoliopsida</taxon>
        <taxon>Liliopsida</taxon>
        <taxon>Arecaceae</taxon>
        <taxon>Coryphoideae</taxon>
        <taxon>Phoeniceae</taxon>
        <taxon>Phoenix</taxon>
    </lineage>
</organism>
<keyword evidence="1" id="KW-0040">ANK repeat</keyword>
<proteinExistence type="predicted"/>
<dbReference type="Pfam" id="PF12796">
    <property type="entry name" value="Ank_2"/>
    <property type="match status" value="1"/>
</dbReference>
<evidence type="ECO:0000313" key="3">
    <source>
        <dbReference type="RefSeq" id="XP_038975809.1"/>
    </source>
</evidence>
<dbReference type="RefSeq" id="XP_038975809.1">
    <property type="nucleotide sequence ID" value="XM_039119881.1"/>
</dbReference>
<dbReference type="PANTHER" id="PTHR46224">
    <property type="entry name" value="ANKYRIN REPEAT FAMILY PROTEIN"/>
    <property type="match status" value="1"/>
</dbReference>
<evidence type="ECO:0000256" key="1">
    <source>
        <dbReference type="PROSITE-ProRule" id="PRU00023"/>
    </source>
</evidence>
<name>A0A8B8ZWU0_PHODC</name>
<keyword evidence="2" id="KW-1185">Reference proteome</keyword>
<reference evidence="3" key="1">
    <citation type="submission" date="2025-08" db="UniProtKB">
        <authorList>
            <consortium name="RefSeq"/>
        </authorList>
    </citation>
    <scope>IDENTIFICATION</scope>
    <source>
        <tissue evidence="3">Young leaves</tissue>
    </source>
</reference>
<dbReference type="Gene3D" id="1.25.40.20">
    <property type="entry name" value="Ankyrin repeat-containing domain"/>
    <property type="match status" value="3"/>
</dbReference>
<dbReference type="PANTHER" id="PTHR46224:SF6">
    <property type="entry name" value="ANKYRIN REPEAT FAMILY PROTEIN"/>
    <property type="match status" value="1"/>
</dbReference>
<dbReference type="InterPro" id="IPR036770">
    <property type="entry name" value="Ankyrin_rpt-contain_sf"/>
</dbReference>
<accession>A0A8B8ZWU0</accession>
<dbReference type="SUPFAM" id="SSF48403">
    <property type="entry name" value="Ankyrin repeat"/>
    <property type="match status" value="1"/>
</dbReference>
<dbReference type="KEGG" id="pda:113463190"/>
<feature type="repeat" description="ANK" evidence="1">
    <location>
        <begin position="391"/>
        <end position="423"/>
    </location>
</feature>
<sequence>MWKDTIYAAWPKKVSHSGFTPMMMSVLADSLQCMEELIKASWGLTDDISSKSSLDKSDWSDHKEIQQIKEFIRSAVLKIFIEKKWRISHLWPGSSLLSNQAGSDVNGNISVGVTPIGLSARGGLTEIIECLPKAGADAYIPNIPKKASHNGFTPLMMSVLAHSLQCMEELIEASWGLTDDISSKSSLDKSDWSAHKEIQQIKEFIRSAVLKIFIEKKWRISHLWPGSSLLSNQAGADVNGNIFVGVTPVGLSSHGGLTEIIERLLKAGADANIPNINSQIGLAEAPESKHGDELHIDNKDGLMEPIEIAAVFGKRQDVEILFPSTSSISSVPDWSIDGIITDLKLKVPKQLPKKVSHNGFTPMMMSVLADSLQCMEELIKAGADVNGNIFVGVTPVGLSARGGLTEIIERLLKAGADANIPNINSQIGLAEAPESQHGDELHIDNKDGLMEPIEIAAVFGKRQDVEILFPSTSSISSVPDWSIVGIITDLKLKVPKQLTRDYKGAKVLLFK</sequence>
<dbReference type="Proteomes" id="UP000228380">
    <property type="component" value="Unplaced"/>
</dbReference>